<dbReference type="GO" id="GO:0005737">
    <property type="term" value="C:cytoplasm"/>
    <property type="evidence" value="ECO:0007669"/>
    <property type="project" value="TreeGrafter"/>
</dbReference>
<dbReference type="Proteomes" id="UP000515123">
    <property type="component" value="Linkage group 3"/>
</dbReference>
<dbReference type="GO" id="GO:0006260">
    <property type="term" value="P:DNA replication"/>
    <property type="evidence" value="ECO:0007669"/>
    <property type="project" value="InterPro"/>
</dbReference>
<evidence type="ECO:0000256" key="5">
    <source>
        <dbReference type="ARBA" id="ARBA00022801"/>
    </source>
</evidence>
<comment type="similarity">
    <text evidence="2 11">Belongs to the helicase family. RecQ subfamily.</text>
</comment>
<reference evidence="18" key="2">
    <citation type="submission" date="2025-08" db="UniProtKB">
        <authorList>
            <consortium name="RefSeq"/>
        </authorList>
    </citation>
    <scope>IDENTIFICATION</scope>
    <source>
        <tissue evidence="18">Leaf</tissue>
    </source>
</reference>
<dbReference type="Pfam" id="PF00271">
    <property type="entry name" value="Helicase_C"/>
    <property type="match status" value="1"/>
</dbReference>
<evidence type="ECO:0000259" key="15">
    <source>
        <dbReference type="PROSITE" id="PS51192"/>
    </source>
</evidence>
<dbReference type="GO" id="GO:0005524">
    <property type="term" value="F:ATP binding"/>
    <property type="evidence" value="ECO:0007669"/>
    <property type="project" value="UniProtKB-KW"/>
</dbReference>
<dbReference type="InterPro" id="IPR010997">
    <property type="entry name" value="HRDC-like_sf"/>
</dbReference>
<dbReference type="PROSITE" id="PS51192">
    <property type="entry name" value="HELICASE_ATP_BIND_1"/>
    <property type="match status" value="1"/>
</dbReference>
<evidence type="ECO:0000259" key="14">
    <source>
        <dbReference type="PROSITE" id="PS50967"/>
    </source>
</evidence>
<keyword evidence="3" id="KW-0479">Metal-binding</keyword>
<dbReference type="RefSeq" id="XP_020083935.1">
    <property type="nucleotide sequence ID" value="XM_020228346.1"/>
</dbReference>
<comment type="subcellular location">
    <subcellularLocation>
        <location evidence="11">Nucleus</location>
    </subcellularLocation>
</comment>
<keyword evidence="7 11" id="KW-0067">ATP-binding</keyword>
<keyword evidence="4 11" id="KW-0547">Nucleotide-binding</keyword>
<dbReference type="InterPro" id="IPR027417">
    <property type="entry name" value="P-loop_NTPase"/>
</dbReference>
<reference evidence="17" key="1">
    <citation type="journal article" date="2015" name="Nat. Genet.">
        <title>The pineapple genome and the evolution of CAM photosynthesis.</title>
        <authorList>
            <person name="Ming R."/>
            <person name="VanBuren R."/>
            <person name="Wai C.M."/>
            <person name="Tang H."/>
            <person name="Schatz M.C."/>
            <person name="Bowers J.E."/>
            <person name="Lyons E."/>
            <person name="Wang M.L."/>
            <person name="Chen J."/>
            <person name="Biggers E."/>
            <person name="Zhang J."/>
            <person name="Huang L."/>
            <person name="Zhang L."/>
            <person name="Miao W."/>
            <person name="Zhang J."/>
            <person name="Ye Z."/>
            <person name="Miao C."/>
            <person name="Lin Z."/>
            <person name="Wang H."/>
            <person name="Zhou H."/>
            <person name="Yim W.C."/>
            <person name="Priest H.D."/>
            <person name="Zheng C."/>
            <person name="Woodhouse M."/>
            <person name="Edger P.P."/>
            <person name="Guyot R."/>
            <person name="Guo H.B."/>
            <person name="Guo H."/>
            <person name="Zheng G."/>
            <person name="Singh R."/>
            <person name="Sharma A."/>
            <person name="Min X."/>
            <person name="Zheng Y."/>
            <person name="Lee H."/>
            <person name="Gurtowski J."/>
            <person name="Sedlazeck F.J."/>
            <person name="Harkess A."/>
            <person name="McKain M.R."/>
            <person name="Liao Z."/>
            <person name="Fang J."/>
            <person name="Liu J."/>
            <person name="Zhang X."/>
            <person name="Zhang Q."/>
            <person name="Hu W."/>
            <person name="Qin Y."/>
            <person name="Wang K."/>
            <person name="Chen L.Y."/>
            <person name="Shirley N."/>
            <person name="Lin Y.R."/>
            <person name="Liu L.Y."/>
            <person name="Hernandez A.G."/>
            <person name="Wright C.L."/>
            <person name="Bulone V."/>
            <person name="Tuskan G.A."/>
            <person name="Heath K."/>
            <person name="Zee F."/>
            <person name="Moore P.H."/>
            <person name="Sunkar R."/>
            <person name="Leebens-Mack J.H."/>
            <person name="Mockler T."/>
            <person name="Bennetzen J.L."/>
            <person name="Freeling M."/>
            <person name="Sankoff D."/>
            <person name="Paterson A.H."/>
            <person name="Zhu X."/>
            <person name="Yang X."/>
            <person name="Smith J.A."/>
            <person name="Cushman J.C."/>
            <person name="Paull R.E."/>
            <person name="Yu Q."/>
        </authorList>
    </citation>
    <scope>NUCLEOTIDE SEQUENCE [LARGE SCALE GENOMIC DNA]</scope>
    <source>
        <strain evidence="17">cv. F153</strain>
    </source>
</reference>
<evidence type="ECO:0000256" key="11">
    <source>
        <dbReference type="RuleBase" id="RU364117"/>
    </source>
</evidence>
<evidence type="ECO:0000256" key="3">
    <source>
        <dbReference type="ARBA" id="ARBA00022723"/>
    </source>
</evidence>
<dbReference type="SMART" id="SM00490">
    <property type="entry name" value="HELICc"/>
    <property type="match status" value="1"/>
</dbReference>
<evidence type="ECO:0000259" key="16">
    <source>
        <dbReference type="PROSITE" id="PS51194"/>
    </source>
</evidence>
<dbReference type="Pfam" id="PF00570">
    <property type="entry name" value="HRDC"/>
    <property type="match status" value="1"/>
</dbReference>
<gene>
    <name evidence="18" type="primary">LOC109707216</name>
</gene>
<evidence type="ECO:0000256" key="6">
    <source>
        <dbReference type="ARBA" id="ARBA00022806"/>
    </source>
</evidence>
<feature type="domain" description="Helicase ATP-binding" evidence="15">
    <location>
        <begin position="96"/>
        <end position="237"/>
    </location>
</feature>
<comment type="catalytic activity">
    <reaction evidence="10 11">
        <text>Couples ATP hydrolysis with the unwinding of duplex DNA by translocating in the 3'-5' direction.</text>
        <dbReference type="EC" id="5.6.2.4"/>
    </reaction>
</comment>
<dbReference type="FunFam" id="1.10.10.10:FF:000510">
    <property type="entry name" value="ATP-dependent DNA helicase"/>
    <property type="match status" value="1"/>
</dbReference>
<dbReference type="InterPro" id="IPR036388">
    <property type="entry name" value="WH-like_DNA-bd_sf"/>
</dbReference>
<dbReference type="Pfam" id="PF16124">
    <property type="entry name" value="RecQ_Zn_bind"/>
    <property type="match status" value="1"/>
</dbReference>
<evidence type="ECO:0000256" key="2">
    <source>
        <dbReference type="ARBA" id="ARBA00005446"/>
    </source>
</evidence>
<dbReference type="GO" id="GO:0016787">
    <property type="term" value="F:hydrolase activity"/>
    <property type="evidence" value="ECO:0007669"/>
    <property type="project" value="UniProtKB-KW"/>
</dbReference>
<dbReference type="NCBIfam" id="TIGR00614">
    <property type="entry name" value="recQ_fam"/>
    <property type="match status" value="1"/>
</dbReference>
<evidence type="ECO:0000256" key="8">
    <source>
        <dbReference type="ARBA" id="ARBA00023125"/>
    </source>
</evidence>
<dbReference type="GO" id="GO:0046872">
    <property type="term" value="F:metal ion binding"/>
    <property type="evidence" value="ECO:0007669"/>
    <property type="project" value="UniProtKB-KW"/>
</dbReference>
<dbReference type="GO" id="GO:0003677">
    <property type="term" value="F:DNA binding"/>
    <property type="evidence" value="ECO:0007669"/>
    <property type="project" value="UniProtKB-KW"/>
</dbReference>
<evidence type="ECO:0000256" key="1">
    <source>
        <dbReference type="ARBA" id="ARBA00001946"/>
    </source>
</evidence>
<keyword evidence="6 11" id="KW-0347">Helicase</keyword>
<feature type="domain" description="HRDC" evidence="14">
    <location>
        <begin position="574"/>
        <end position="653"/>
    </location>
</feature>
<dbReference type="Gene3D" id="1.10.150.80">
    <property type="entry name" value="HRDC domain"/>
    <property type="match status" value="1"/>
</dbReference>
<dbReference type="GO" id="GO:0000724">
    <property type="term" value="P:double-strand break repair via homologous recombination"/>
    <property type="evidence" value="ECO:0007669"/>
    <property type="project" value="TreeGrafter"/>
</dbReference>
<keyword evidence="8" id="KW-0238">DNA-binding</keyword>
<evidence type="ECO:0000256" key="12">
    <source>
        <dbReference type="SAM" id="Coils"/>
    </source>
</evidence>
<dbReference type="EC" id="5.6.2.4" evidence="11"/>
<evidence type="ECO:0000256" key="4">
    <source>
        <dbReference type="ARBA" id="ARBA00022741"/>
    </source>
</evidence>
<dbReference type="PANTHER" id="PTHR13710:SF105">
    <property type="entry name" value="ATP-DEPENDENT DNA HELICASE Q1"/>
    <property type="match status" value="1"/>
</dbReference>
<dbReference type="InterPro" id="IPR011545">
    <property type="entry name" value="DEAD/DEAH_box_helicase_dom"/>
</dbReference>
<keyword evidence="12" id="KW-0175">Coiled coil</keyword>
<dbReference type="OrthoDB" id="10261556at2759"/>
<dbReference type="GO" id="GO:0005694">
    <property type="term" value="C:chromosome"/>
    <property type="evidence" value="ECO:0007669"/>
    <property type="project" value="TreeGrafter"/>
</dbReference>
<keyword evidence="5 11" id="KW-0378">Hydrolase</keyword>
<dbReference type="PANTHER" id="PTHR13710">
    <property type="entry name" value="DNA HELICASE RECQ FAMILY MEMBER"/>
    <property type="match status" value="1"/>
</dbReference>
<dbReference type="SUPFAM" id="SSF52540">
    <property type="entry name" value="P-loop containing nucleoside triphosphate hydrolases"/>
    <property type="match status" value="2"/>
</dbReference>
<feature type="region of interest" description="Disordered" evidence="13">
    <location>
        <begin position="661"/>
        <end position="687"/>
    </location>
</feature>
<feature type="domain" description="Helicase C-terminal" evidence="16">
    <location>
        <begin position="260"/>
        <end position="416"/>
    </location>
</feature>
<dbReference type="GO" id="GO:0009378">
    <property type="term" value="F:four-way junction helicase activity"/>
    <property type="evidence" value="ECO:0007669"/>
    <property type="project" value="TreeGrafter"/>
</dbReference>
<keyword evidence="17" id="KW-1185">Reference proteome</keyword>
<dbReference type="Gene3D" id="1.10.10.10">
    <property type="entry name" value="Winged helix-like DNA-binding domain superfamily/Winged helix DNA-binding domain"/>
    <property type="match status" value="1"/>
</dbReference>
<evidence type="ECO:0000256" key="9">
    <source>
        <dbReference type="ARBA" id="ARBA00023235"/>
    </source>
</evidence>
<name>A0A6P5ERY7_ANACO</name>
<evidence type="ECO:0000256" key="7">
    <source>
        <dbReference type="ARBA" id="ARBA00022840"/>
    </source>
</evidence>
<dbReference type="Pfam" id="PF00270">
    <property type="entry name" value="DEAD"/>
    <property type="match status" value="1"/>
</dbReference>
<dbReference type="InterPro" id="IPR002121">
    <property type="entry name" value="HRDC_dom"/>
</dbReference>
<dbReference type="SMART" id="SM00487">
    <property type="entry name" value="DEXDc"/>
    <property type="match status" value="1"/>
</dbReference>
<dbReference type="FunFam" id="3.40.50.300:FF:001215">
    <property type="entry name" value="ATP-dependent DNA helicase"/>
    <property type="match status" value="1"/>
</dbReference>
<dbReference type="GO" id="GO:0016592">
    <property type="term" value="C:mediator complex"/>
    <property type="evidence" value="ECO:0007669"/>
    <property type="project" value="TreeGrafter"/>
</dbReference>
<dbReference type="GeneID" id="109707216"/>
<sequence length="687" mass="77120">MEPDIEEELLCVEAELQDVQDQIRALLDRQEKLYERQSELQTLLDGYKISQSAENKAAPVAVEDWSGSFEWDSRADDTRFNIFGISSFRANQREIINAVMSGRDVLVIMAAGGGKSLCYQLPAILRDGVALVVSPLLSLIQDQVMGLTALGIPAYMLTSTTSKEDEKYIYKALDKGEGALTILYVTPEKISKSKRRHTVVVNGATIFVLTIRILATATYKVQTDLMEMLHIPKCVKFVSTVNRPNLFYKVLDKSSVGKVVIDEIADYIRGSCSNNESGIVYCFSRKECEQVNELLSLVAKELRDRGISADYYHADMDVVARGKVHLRWSKNKLQVIVGTVAFGMGINKPDVRFVIHHSLSKSMETYYQESGRAGRDGLPSECILYFRPGDIPRQSSMVFYENCGLQNLYDIVRYCQSNRKCRRSAFFQHFGEAMQDCNGMCDNCAYGTEIKEVDATYHAKIIASLLHDMQSNDQRATMLQLVDRFRAKIKASAGASNTPASDLKKEEVEQLIILLILDRVLKEEFQHTAYATNAYVTLGPLWKQALQGKKAVKLEITIGQRGNKGGSPKGANKRTRTSGLETKLDELRIELSSSHGGIFPHAVLSMQQINMLGHQKPTSIEELEKLIGKVKAEKYGNRIIEIIQPYVTLENPDVMEQDLRKASENGGNKRLKKKDKNLVYVESSEDE</sequence>
<dbReference type="FunFam" id="1.10.150.80:FF:000016">
    <property type="entry name" value="ATP-dependent DNA helicase"/>
    <property type="match status" value="1"/>
</dbReference>
<dbReference type="InterPro" id="IPR032284">
    <property type="entry name" value="RecQ_Zn-bd"/>
</dbReference>
<feature type="coiled-coil region" evidence="12">
    <location>
        <begin position="9"/>
        <end position="36"/>
    </location>
</feature>
<keyword evidence="11" id="KW-0539">Nucleus</keyword>
<dbReference type="SMART" id="SM00956">
    <property type="entry name" value="RQC"/>
    <property type="match status" value="1"/>
</dbReference>
<keyword evidence="9" id="KW-0413">Isomerase</keyword>
<dbReference type="PROSITE" id="PS50967">
    <property type="entry name" value="HRDC"/>
    <property type="match status" value="1"/>
</dbReference>
<dbReference type="InterPro" id="IPR001650">
    <property type="entry name" value="Helicase_C-like"/>
</dbReference>
<dbReference type="InterPro" id="IPR044876">
    <property type="entry name" value="HRDC_dom_sf"/>
</dbReference>
<dbReference type="Pfam" id="PF09382">
    <property type="entry name" value="RQC"/>
    <property type="match status" value="1"/>
</dbReference>
<dbReference type="GO" id="GO:0043138">
    <property type="term" value="F:3'-5' DNA helicase activity"/>
    <property type="evidence" value="ECO:0007669"/>
    <property type="project" value="UniProtKB-EC"/>
</dbReference>
<dbReference type="SUPFAM" id="SSF47819">
    <property type="entry name" value="HRDC-like"/>
    <property type="match status" value="1"/>
</dbReference>
<dbReference type="InterPro" id="IPR004589">
    <property type="entry name" value="DNA_helicase_ATP-dep_RecQ"/>
</dbReference>
<dbReference type="CDD" id="cd18794">
    <property type="entry name" value="SF2_C_RecQ"/>
    <property type="match status" value="1"/>
</dbReference>
<dbReference type="InterPro" id="IPR014001">
    <property type="entry name" value="Helicase_ATP-bd"/>
</dbReference>
<dbReference type="InterPro" id="IPR018982">
    <property type="entry name" value="RQC_domain"/>
</dbReference>
<dbReference type="PROSITE" id="PS51194">
    <property type="entry name" value="HELICASE_CTER"/>
    <property type="match status" value="1"/>
</dbReference>
<dbReference type="Gene3D" id="3.40.50.300">
    <property type="entry name" value="P-loop containing nucleotide triphosphate hydrolases"/>
    <property type="match status" value="2"/>
</dbReference>
<comment type="cofactor">
    <cofactor evidence="1">
        <name>Mg(2+)</name>
        <dbReference type="ChEBI" id="CHEBI:18420"/>
    </cofactor>
</comment>
<proteinExistence type="inferred from homology"/>
<dbReference type="AlphaFoldDB" id="A0A6P5ERY7"/>
<accession>A0A6P5ERY7</accession>
<comment type="catalytic activity">
    <reaction evidence="11">
        <text>ATP + H2O = ADP + phosphate + H(+)</text>
        <dbReference type="Rhea" id="RHEA:13065"/>
        <dbReference type="ChEBI" id="CHEBI:15377"/>
        <dbReference type="ChEBI" id="CHEBI:15378"/>
        <dbReference type="ChEBI" id="CHEBI:30616"/>
        <dbReference type="ChEBI" id="CHEBI:43474"/>
        <dbReference type="ChEBI" id="CHEBI:456216"/>
    </reaction>
</comment>
<evidence type="ECO:0000313" key="18">
    <source>
        <dbReference type="RefSeq" id="XP_020083935.1"/>
    </source>
</evidence>
<evidence type="ECO:0000256" key="13">
    <source>
        <dbReference type="SAM" id="MobiDB-lite"/>
    </source>
</evidence>
<evidence type="ECO:0000256" key="10">
    <source>
        <dbReference type="ARBA" id="ARBA00034617"/>
    </source>
</evidence>
<protein>
    <recommendedName>
        <fullName evidence="11">ATP-dependent DNA helicase</fullName>
        <ecNumber evidence="11">5.6.2.4</ecNumber>
    </recommendedName>
</protein>
<organism evidence="17 18">
    <name type="scientific">Ananas comosus</name>
    <name type="common">Pineapple</name>
    <name type="synonym">Ananas ananas</name>
    <dbReference type="NCBI Taxonomy" id="4615"/>
    <lineage>
        <taxon>Eukaryota</taxon>
        <taxon>Viridiplantae</taxon>
        <taxon>Streptophyta</taxon>
        <taxon>Embryophyta</taxon>
        <taxon>Tracheophyta</taxon>
        <taxon>Spermatophyta</taxon>
        <taxon>Magnoliopsida</taxon>
        <taxon>Liliopsida</taxon>
        <taxon>Poales</taxon>
        <taxon>Bromeliaceae</taxon>
        <taxon>Bromelioideae</taxon>
        <taxon>Ananas</taxon>
    </lineage>
</organism>
<evidence type="ECO:0000313" key="17">
    <source>
        <dbReference type="Proteomes" id="UP000515123"/>
    </source>
</evidence>